<keyword evidence="2" id="KW-0472">Membrane</keyword>
<accession>A0AAW8FVR2</accession>
<reference evidence="3" key="1">
    <citation type="submission" date="2023-07" db="EMBL/GenBank/DDBJ databases">
        <title>Comparative genomics of wheat-associated soil bacteria to identify genetic determinants of phenazine resistance.</title>
        <authorList>
            <person name="Mouncey N."/>
        </authorList>
    </citation>
    <scope>NUCLEOTIDE SEQUENCE</scope>
    <source>
        <strain evidence="3">V4I22</strain>
    </source>
</reference>
<keyword evidence="2" id="KW-1133">Transmembrane helix</keyword>
<evidence type="ECO:0008006" key="5">
    <source>
        <dbReference type="Google" id="ProtNLM"/>
    </source>
</evidence>
<protein>
    <recommendedName>
        <fullName evidence="5">DUF4190 domain-containing protein</fullName>
    </recommendedName>
</protein>
<feature type="transmembrane region" description="Helical" evidence="2">
    <location>
        <begin position="114"/>
        <end position="134"/>
    </location>
</feature>
<proteinExistence type="predicted"/>
<comment type="caution">
    <text evidence="3">The sequence shown here is derived from an EMBL/GenBank/DDBJ whole genome shotgun (WGS) entry which is preliminary data.</text>
</comment>
<feature type="transmembrane region" description="Helical" evidence="2">
    <location>
        <begin position="140"/>
        <end position="160"/>
    </location>
</feature>
<organism evidence="3 4">
    <name type="scientific">Streptomyces canus</name>
    <dbReference type="NCBI Taxonomy" id="58343"/>
    <lineage>
        <taxon>Bacteria</taxon>
        <taxon>Bacillati</taxon>
        <taxon>Actinomycetota</taxon>
        <taxon>Actinomycetes</taxon>
        <taxon>Kitasatosporales</taxon>
        <taxon>Streptomycetaceae</taxon>
        <taxon>Streptomyces</taxon>
        <taxon>Streptomyces aurantiacus group</taxon>
    </lineage>
</organism>
<feature type="compositionally biased region" description="Polar residues" evidence="1">
    <location>
        <begin position="53"/>
        <end position="65"/>
    </location>
</feature>
<dbReference type="AlphaFoldDB" id="A0AAW8FVR2"/>
<evidence type="ECO:0000256" key="2">
    <source>
        <dbReference type="SAM" id="Phobius"/>
    </source>
</evidence>
<name>A0AAW8FVR2_9ACTN</name>
<evidence type="ECO:0000313" key="4">
    <source>
        <dbReference type="Proteomes" id="UP001234216"/>
    </source>
</evidence>
<gene>
    <name evidence="3" type="ORF">QFZ22_009742</name>
</gene>
<evidence type="ECO:0000256" key="1">
    <source>
        <dbReference type="SAM" id="MobiDB-lite"/>
    </source>
</evidence>
<evidence type="ECO:0000313" key="3">
    <source>
        <dbReference type="EMBL" id="MDQ0913670.1"/>
    </source>
</evidence>
<feature type="transmembrane region" description="Helical" evidence="2">
    <location>
        <begin position="172"/>
        <end position="205"/>
    </location>
</feature>
<sequence length="210" mass="22513">MDQGTDRAYQGAGATVRTPYYGHRTLQYNRDHARLRAPGERAFARLKSAASAEWSQQSTPSSPANGQDERSSLRQAVLVEWLAGTNQGESNVTEATQDTAAAGAARNTPARISIWAASLGVGLIVGIFMTPMLWLLYGGWYTFLVFVFGVVAVPAGHLGRRRGKHLGGRDRGVALLGIVTGWVLIFCSLLLVLAYAGLLAGLAYLADFTS</sequence>
<feature type="region of interest" description="Disordered" evidence="1">
    <location>
        <begin position="50"/>
        <end position="69"/>
    </location>
</feature>
<dbReference type="EMBL" id="JAUSZV010000006">
    <property type="protein sequence ID" value="MDQ0913670.1"/>
    <property type="molecule type" value="Genomic_DNA"/>
</dbReference>
<keyword evidence="2" id="KW-0812">Transmembrane</keyword>
<dbReference type="Proteomes" id="UP001234216">
    <property type="component" value="Unassembled WGS sequence"/>
</dbReference>